<dbReference type="AlphaFoldDB" id="A0A917C3L9"/>
<organism evidence="1 2">
    <name type="scientific">Paenibacillus albidus</name>
    <dbReference type="NCBI Taxonomy" id="2041023"/>
    <lineage>
        <taxon>Bacteria</taxon>
        <taxon>Bacillati</taxon>
        <taxon>Bacillota</taxon>
        <taxon>Bacilli</taxon>
        <taxon>Bacillales</taxon>
        <taxon>Paenibacillaceae</taxon>
        <taxon>Paenibacillus</taxon>
    </lineage>
</organism>
<protein>
    <submittedName>
        <fullName evidence="1">Uncharacterized protein</fullName>
    </submittedName>
</protein>
<evidence type="ECO:0000313" key="2">
    <source>
        <dbReference type="Proteomes" id="UP000637643"/>
    </source>
</evidence>
<dbReference type="EMBL" id="BMKR01000004">
    <property type="protein sequence ID" value="GGF67285.1"/>
    <property type="molecule type" value="Genomic_DNA"/>
</dbReference>
<evidence type="ECO:0000313" key="1">
    <source>
        <dbReference type="EMBL" id="GGF67285.1"/>
    </source>
</evidence>
<sequence length="186" mass="20888">MANSITLSDYGTGGDSGYMRMSNGLTSVFIDVLVLSGSALAGSDREKEFVIWLAQRDQNVVGIGTVGFSLDELPWSREDFVSNQEFMLRVIDGALAKTGWEVLAYEPAFEYIESALLQFRQLVLAFGPEKVDTSHYEEWSAIEEDDYWPTIPPGYPQCSKHHVYLSCHGCVFCNYERNESSSEVEK</sequence>
<dbReference type="Proteomes" id="UP000637643">
    <property type="component" value="Unassembled WGS sequence"/>
</dbReference>
<keyword evidence="2" id="KW-1185">Reference proteome</keyword>
<gene>
    <name evidence="1" type="ORF">GCM10010912_10310</name>
</gene>
<comment type="caution">
    <text evidence="1">The sequence shown here is derived from an EMBL/GenBank/DDBJ whole genome shotgun (WGS) entry which is preliminary data.</text>
</comment>
<proteinExistence type="predicted"/>
<dbReference type="RefSeq" id="WP_229695999.1">
    <property type="nucleotide sequence ID" value="NZ_BMKR01000004.1"/>
</dbReference>
<reference evidence="1" key="2">
    <citation type="submission" date="2020-09" db="EMBL/GenBank/DDBJ databases">
        <authorList>
            <person name="Sun Q."/>
            <person name="Zhou Y."/>
        </authorList>
    </citation>
    <scope>NUCLEOTIDE SEQUENCE</scope>
    <source>
        <strain evidence="1">CGMCC 1.16134</strain>
    </source>
</reference>
<name>A0A917C3L9_9BACL</name>
<reference evidence="1" key="1">
    <citation type="journal article" date="2014" name="Int. J. Syst. Evol. Microbiol.">
        <title>Complete genome sequence of Corynebacterium casei LMG S-19264T (=DSM 44701T), isolated from a smear-ripened cheese.</title>
        <authorList>
            <consortium name="US DOE Joint Genome Institute (JGI-PGF)"/>
            <person name="Walter F."/>
            <person name="Albersmeier A."/>
            <person name="Kalinowski J."/>
            <person name="Ruckert C."/>
        </authorList>
    </citation>
    <scope>NUCLEOTIDE SEQUENCE</scope>
    <source>
        <strain evidence="1">CGMCC 1.16134</strain>
    </source>
</reference>
<accession>A0A917C3L9</accession>